<keyword evidence="1 6" id="KW-0963">Cytoplasm</keyword>
<dbReference type="HAMAP" id="MF_00074">
    <property type="entry name" value="16SrRNA_methyltr_G"/>
    <property type="match status" value="1"/>
</dbReference>
<dbReference type="PANTHER" id="PTHR31760">
    <property type="entry name" value="S-ADENOSYL-L-METHIONINE-DEPENDENT METHYLTRANSFERASES SUPERFAMILY PROTEIN"/>
    <property type="match status" value="1"/>
</dbReference>
<evidence type="ECO:0000256" key="4">
    <source>
        <dbReference type="ARBA" id="ARBA00022679"/>
    </source>
</evidence>
<evidence type="ECO:0000313" key="8">
    <source>
        <dbReference type="EMBL" id="MBO0903282.1"/>
    </source>
</evidence>
<feature type="compositionally biased region" description="Low complexity" evidence="7">
    <location>
        <begin position="42"/>
        <end position="55"/>
    </location>
</feature>
<dbReference type="InterPro" id="IPR003682">
    <property type="entry name" value="rRNA_ssu_MeTfrase_G"/>
</dbReference>
<proteinExistence type="inferred from homology"/>
<evidence type="ECO:0000256" key="5">
    <source>
        <dbReference type="ARBA" id="ARBA00022691"/>
    </source>
</evidence>
<feature type="binding site" evidence="6">
    <location>
        <begin position="210"/>
        <end position="211"/>
    </location>
    <ligand>
        <name>S-adenosyl-L-methionine</name>
        <dbReference type="ChEBI" id="CHEBI:59789"/>
    </ligand>
</feature>
<evidence type="ECO:0000256" key="7">
    <source>
        <dbReference type="SAM" id="MobiDB-lite"/>
    </source>
</evidence>
<comment type="catalytic activity">
    <reaction evidence="6">
        <text>guanosine(527) in 16S rRNA + S-adenosyl-L-methionine = N(7)-methylguanosine(527) in 16S rRNA + S-adenosyl-L-homocysteine</text>
        <dbReference type="Rhea" id="RHEA:42732"/>
        <dbReference type="Rhea" id="RHEA-COMP:10209"/>
        <dbReference type="Rhea" id="RHEA-COMP:10210"/>
        <dbReference type="ChEBI" id="CHEBI:57856"/>
        <dbReference type="ChEBI" id="CHEBI:59789"/>
        <dbReference type="ChEBI" id="CHEBI:74269"/>
        <dbReference type="ChEBI" id="CHEBI:74480"/>
        <dbReference type="EC" id="2.1.1.170"/>
    </reaction>
</comment>
<comment type="function">
    <text evidence="6">Specifically methylates the N7 position of guanine in position 527 of 16S rRNA.</text>
</comment>
<dbReference type="EMBL" id="JAFMPY010000005">
    <property type="protein sequence ID" value="MBO0903282.1"/>
    <property type="molecule type" value="Genomic_DNA"/>
</dbReference>
<evidence type="ECO:0000256" key="3">
    <source>
        <dbReference type="ARBA" id="ARBA00022603"/>
    </source>
</evidence>
<evidence type="ECO:0000256" key="2">
    <source>
        <dbReference type="ARBA" id="ARBA00022552"/>
    </source>
</evidence>
<gene>
    <name evidence="6" type="primary">rsmG</name>
    <name evidence="8" type="ORF">J1C47_06475</name>
</gene>
<keyword evidence="5 6" id="KW-0949">S-adenosyl-L-methionine</keyword>
<name>A0ABS3J0U7_9HYPH</name>
<feature type="binding site" evidence="6">
    <location>
        <position position="226"/>
    </location>
    <ligand>
        <name>S-adenosyl-L-methionine</name>
        <dbReference type="ChEBI" id="CHEBI:59789"/>
    </ligand>
</feature>
<feature type="compositionally biased region" description="Gly residues" evidence="7">
    <location>
        <begin position="9"/>
        <end position="18"/>
    </location>
</feature>
<feature type="binding site" evidence="6">
    <location>
        <begin position="183"/>
        <end position="185"/>
    </location>
    <ligand>
        <name>S-adenosyl-L-methionine</name>
        <dbReference type="ChEBI" id="CHEBI:59789"/>
    </ligand>
</feature>
<feature type="region of interest" description="Disordered" evidence="7">
    <location>
        <begin position="1"/>
        <end position="76"/>
    </location>
</feature>
<dbReference type="SUPFAM" id="SSF53335">
    <property type="entry name" value="S-adenosyl-L-methionine-dependent methyltransferases"/>
    <property type="match status" value="1"/>
</dbReference>
<dbReference type="PANTHER" id="PTHR31760:SF0">
    <property type="entry name" value="S-ADENOSYL-L-METHIONINE-DEPENDENT METHYLTRANSFERASES SUPERFAMILY PROTEIN"/>
    <property type="match status" value="1"/>
</dbReference>
<organism evidence="8 9">
    <name type="scientific">Jiella sonneratiae</name>
    <dbReference type="NCBI Taxonomy" id="2816856"/>
    <lineage>
        <taxon>Bacteria</taxon>
        <taxon>Pseudomonadati</taxon>
        <taxon>Pseudomonadota</taxon>
        <taxon>Alphaproteobacteria</taxon>
        <taxon>Hyphomicrobiales</taxon>
        <taxon>Aurantimonadaceae</taxon>
        <taxon>Jiella</taxon>
    </lineage>
</organism>
<protein>
    <recommendedName>
        <fullName evidence="6">Ribosomal RNA small subunit methyltransferase G</fullName>
        <ecNumber evidence="6">2.1.1.170</ecNumber>
    </recommendedName>
    <alternativeName>
        <fullName evidence="6">16S rRNA 7-methylguanosine methyltransferase</fullName>
        <shortName evidence="6">16S rRNA m7G methyltransferase</shortName>
    </alternativeName>
</protein>
<keyword evidence="3 6" id="KW-0489">Methyltransferase</keyword>
<feature type="binding site" evidence="6">
    <location>
        <position position="160"/>
    </location>
    <ligand>
        <name>S-adenosyl-L-methionine</name>
        <dbReference type="ChEBI" id="CHEBI:59789"/>
    </ligand>
</feature>
<sequence length="295" mass="30555">MAQRDGGGRRSGGAGAAGGSARRGSAQRGSVRPGSGPDLKRSAAAAPQTGASAGEGPPGRGPPGRGTTWSPRPGGALKALDHAAIAAQQAEGRAWFVDEFAVSRETLARLDTYVALLTEWQQCMNLVAPSTLGDVWRRHVADSLGLEALLPAAGSIVDLGSGGGLPALVVAACRPETPVEMIESSQKKCAFLAASAAAMRVEARPHPLRIENAGAVVAGAGIVTARALASLDTLLRLVAPRVSRETRCFFQKGRTHEQEIAEAAAHWRFTMIIHASRLEADSVVLEIADIAPRAS</sequence>
<comment type="caution">
    <text evidence="8">The sequence shown here is derived from an EMBL/GenBank/DDBJ whole genome shotgun (WGS) entry which is preliminary data.</text>
</comment>
<keyword evidence="9" id="KW-1185">Reference proteome</keyword>
<evidence type="ECO:0000256" key="1">
    <source>
        <dbReference type="ARBA" id="ARBA00022490"/>
    </source>
</evidence>
<evidence type="ECO:0000313" key="9">
    <source>
        <dbReference type="Proteomes" id="UP000664288"/>
    </source>
</evidence>
<evidence type="ECO:0000256" key="6">
    <source>
        <dbReference type="HAMAP-Rule" id="MF_00074"/>
    </source>
</evidence>
<keyword evidence="2 6" id="KW-0698">rRNA processing</keyword>
<comment type="similarity">
    <text evidence="6">Belongs to the methyltransferase superfamily. RNA methyltransferase RsmG family.</text>
</comment>
<feature type="compositionally biased region" description="Low complexity" evidence="7">
    <location>
        <begin position="19"/>
        <end position="30"/>
    </location>
</feature>
<dbReference type="Gene3D" id="3.40.50.150">
    <property type="entry name" value="Vaccinia Virus protein VP39"/>
    <property type="match status" value="1"/>
</dbReference>
<feature type="binding site" evidence="6">
    <location>
        <position position="165"/>
    </location>
    <ligand>
        <name>S-adenosyl-L-methionine</name>
        <dbReference type="ChEBI" id="CHEBI:59789"/>
    </ligand>
</feature>
<dbReference type="InterPro" id="IPR029063">
    <property type="entry name" value="SAM-dependent_MTases_sf"/>
</dbReference>
<accession>A0ABS3J0U7</accession>
<dbReference type="EC" id="2.1.1.170" evidence="6"/>
<reference evidence="8 9" key="1">
    <citation type="submission" date="2021-03" db="EMBL/GenBank/DDBJ databases">
        <title>Whole genome sequence of Jiella sp. MQZ13P-4.</title>
        <authorList>
            <person name="Tuo L."/>
        </authorList>
    </citation>
    <scope>NUCLEOTIDE SEQUENCE [LARGE SCALE GENOMIC DNA]</scope>
    <source>
        <strain evidence="8 9">MQZ13P-4</strain>
    </source>
</reference>
<dbReference type="RefSeq" id="WP_207349925.1">
    <property type="nucleotide sequence ID" value="NZ_JAFMPY010000005.1"/>
</dbReference>
<dbReference type="Pfam" id="PF02527">
    <property type="entry name" value="GidB"/>
    <property type="match status" value="1"/>
</dbReference>
<comment type="subcellular location">
    <subcellularLocation>
        <location evidence="6">Cytoplasm</location>
    </subcellularLocation>
</comment>
<feature type="compositionally biased region" description="Low complexity" evidence="7">
    <location>
        <begin position="65"/>
        <end position="76"/>
    </location>
</feature>
<keyword evidence="4 6" id="KW-0808">Transferase</keyword>
<dbReference type="Proteomes" id="UP000664288">
    <property type="component" value="Unassembled WGS sequence"/>
</dbReference>